<dbReference type="SUPFAM" id="SSF47413">
    <property type="entry name" value="lambda repressor-like DNA-binding domains"/>
    <property type="match status" value="1"/>
</dbReference>
<dbReference type="Gene3D" id="1.10.260.40">
    <property type="entry name" value="lambda repressor-like DNA-binding domains"/>
    <property type="match status" value="1"/>
</dbReference>
<dbReference type="Proteomes" id="UP001305815">
    <property type="component" value="Chromosome"/>
</dbReference>
<protein>
    <recommendedName>
        <fullName evidence="3">HTH cro/C1-type domain-containing protein</fullName>
    </recommendedName>
</protein>
<reference evidence="2" key="1">
    <citation type="journal article" date="2023" name="Int. J. Syst. Evol. Microbiol.">
        <title>Claveliimonas bilis gen. nov., sp. nov., deoxycholic acid-producing bacteria isolated from human faeces, and reclassification of Sellimonas monacensis Zenner et al. 2021 as Claveliimonas monacensis comb. nov.</title>
        <authorList>
            <person name="Hisatomi A."/>
            <person name="Kastawa N.W.E.P.G."/>
            <person name="Song I."/>
            <person name="Ohkuma M."/>
            <person name="Fukiya S."/>
            <person name="Sakamoto M."/>
        </authorList>
    </citation>
    <scope>NUCLEOTIDE SEQUENCE [LARGE SCALE GENOMIC DNA]</scope>
    <source>
        <strain evidence="2">12BBH14</strain>
    </source>
</reference>
<name>A0ABN6YXN2_9FIRM</name>
<dbReference type="CDD" id="cd00093">
    <property type="entry name" value="HTH_XRE"/>
    <property type="match status" value="1"/>
</dbReference>
<evidence type="ECO:0000313" key="1">
    <source>
        <dbReference type="EMBL" id="BDZ78139.1"/>
    </source>
</evidence>
<evidence type="ECO:0000313" key="2">
    <source>
        <dbReference type="Proteomes" id="UP001305815"/>
    </source>
</evidence>
<sequence>MTDKRKTESKKFGEELRKLMHLAGLKERELANFINYDITSISKWVNGAKLPSKRNRSEIIYALAECFAQNMKDVGADAAEIAEELLNACRKDELFKEMEIQGTYSLSFVDSRKDFFDVFEKLFRQVSALDDHTVEIAASFNVLEHLGHRFYELLQKLPSAGTKRFSMKMCMNMPEQEVENKLYCDMLLNIVAGYERAEISIVAAKEQTPWIIVVNGFFYIQILYQKEDDFAACFSTDPEVASMFRRIGREIFENAEQVLSYASPENLRKTNVQLDSYSCRRQRLFFNEAPAMLLPENVMEELAKQSESKDYSDYLRKLKKVFSSYTYNARVDLLLFSSVISEYIATGELSLGNVPHHLTEKQVRDHIHYISKCMEENHGFKVYVLRDTVSESENLKMFPSIFIDTMAVTLENSRRKPNENYHISMYPQIIRVFEKYFDAMIQRPDCYELTPEELRRYL</sequence>
<accession>A0ABN6YXN2</accession>
<dbReference type="InterPro" id="IPR001387">
    <property type="entry name" value="Cro/C1-type_HTH"/>
</dbReference>
<keyword evidence="2" id="KW-1185">Reference proteome</keyword>
<evidence type="ECO:0008006" key="3">
    <source>
        <dbReference type="Google" id="ProtNLM"/>
    </source>
</evidence>
<dbReference type="InterPro" id="IPR010982">
    <property type="entry name" value="Lambda_DNA-bd_dom_sf"/>
</dbReference>
<organism evidence="1 2">
    <name type="scientific">Claveliimonas bilis</name>
    <dbReference type="NCBI Taxonomy" id="3028070"/>
    <lineage>
        <taxon>Bacteria</taxon>
        <taxon>Bacillati</taxon>
        <taxon>Bacillota</taxon>
        <taxon>Clostridia</taxon>
        <taxon>Lachnospirales</taxon>
        <taxon>Lachnospiraceae</taxon>
        <taxon>Claveliimonas</taxon>
    </lineage>
</organism>
<gene>
    <name evidence="1" type="ORF">Lac1_23220</name>
</gene>
<dbReference type="EMBL" id="AP027742">
    <property type="protein sequence ID" value="BDZ78139.1"/>
    <property type="molecule type" value="Genomic_DNA"/>
</dbReference>
<proteinExistence type="predicted"/>
<dbReference type="RefSeq" id="WP_316265132.1">
    <property type="nucleotide sequence ID" value="NZ_AP027742.1"/>
</dbReference>